<comment type="caution">
    <text evidence="3">The sequence shown here is derived from an EMBL/GenBank/DDBJ whole genome shotgun (WGS) entry which is preliminary data.</text>
</comment>
<evidence type="ECO:0000256" key="1">
    <source>
        <dbReference type="SAM" id="MobiDB-lite"/>
    </source>
</evidence>
<proteinExistence type="predicted"/>
<dbReference type="SUPFAM" id="SSF52540">
    <property type="entry name" value="P-loop containing nucleoside triphosphate hydrolases"/>
    <property type="match status" value="1"/>
</dbReference>
<dbReference type="Pfam" id="PF00004">
    <property type="entry name" value="AAA"/>
    <property type="match status" value="1"/>
</dbReference>
<dbReference type="PANTHER" id="PTHR46411">
    <property type="entry name" value="FAMILY ATPASE, PUTATIVE-RELATED"/>
    <property type="match status" value="1"/>
</dbReference>
<dbReference type="CDD" id="cd19481">
    <property type="entry name" value="RecA-like_protease"/>
    <property type="match status" value="1"/>
</dbReference>
<dbReference type="Proteomes" id="UP000028545">
    <property type="component" value="Unassembled WGS sequence"/>
</dbReference>
<evidence type="ECO:0000313" key="3">
    <source>
        <dbReference type="EMBL" id="KEZ46245.1"/>
    </source>
</evidence>
<dbReference type="EMBL" id="JOWA01000044">
    <property type="protein sequence ID" value="KEZ46245.1"/>
    <property type="molecule type" value="Genomic_DNA"/>
</dbReference>
<dbReference type="InterPro" id="IPR003593">
    <property type="entry name" value="AAA+_ATPase"/>
</dbReference>
<reference evidence="3 4" key="1">
    <citation type="journal article" date="2014" name="Genome Announc.">
        <title>Draft genome sequence of the pathogenic fungus Scedosporium apiospermum.</title>
        <authorList>
            <person name="Vandeputte P."/>
            <person name="Ghamrawi S."/>
            <person name="Rechenmann M."/>
            <person name="Iltis A."/>
            <person name="Giraud S."/>
            <person name="Fleury M."/>
            <person name="Thornton C."/>
            <person name="Delhaes L."/>
            <person name="Meyer W."/>
            <person name="Papon N."/>
            <person name="Bouchara J.P."/>
        </authorList>
    </citation>
    <scope>NUCLEOTIDE SEQUENCE [LARGE SCALE GENOMIC DNA]</scope>
    <source>
        <strain evidence="3 4">IHEM 14462</strain>
    </source>
</reference>
<dbReference type="HOGENOM" id="CLU_004471_6_3_1"/>
<dbReference type="SMART" id="SM00382">
    <property type="entry name" value="AAA"/>
    <property type="match status" value="1"/>
</dbReference>
<accession>A0A084GFY3</accession>
<sequence length="806" mass="90808">MTSLEVFEQVNAIMAGRLTRDSDIIPDPGSAEVTEVVSSLEPKQTDSNGEPIRGYLSVPNGHSHLEGTVESRDAASPSSMAETRDGIGLGDHGGSIDDGTAAEQQTWISTVKKIVQFTDLRNNERVVPIEKFGPERQKRIRKQQEIDGQFNEYAMLLRKIMSVDLRLKEYRLEIQSRGLREVFKKIAKPFRELDCDASPILIRFPFRCLFFLRHDLQEAQKTDIPRATKDDIAQLLDFIESEPVLKSAVQEYEETVSKGKVKEDMAWILFRPHEMAYYKRPLGENSRHYREGCGIVENVAVSRPAGQNTTVIQVNLAVGHHTGRRFGLIRVSGALRGLTENIVEINKDNFSIIPMRFLTKNDQERIRSQMVERGQKYVRLCKADFTMLHYKGPVVVTSNAREKMLAGFGTSNDGFDTSWETMQRVVIDKTVQNELSPVGDSGDSSIMSPSVRHFLGQVTNESDTEGEAQASQNPGLDEDQARLLGASSCNSSSQTSDCIEIELHDDDYMVCGCMTLCFLLRNKLWGAVLISGLKDIQWKSDPYANLQMPDDKKVFVRNLVMGFSSETSRSPHHNGGERGAGDDESDEEFNDFIEGKGRGLIFLLHGEPGLGKTLTAESVAESTRRPLYHVSTGDLGTEVKEMEEELTKIFRLGLRWGAVVLLDEADVLMARRNAKELQRNAIVAVFLRLLEYYQGILFLTTNRLGDFDEAFANRIHVSIEYGTLGPEARMNIWRQHIRKACQQNRSKNLWSDEAYRILGKIEINGRDIRNIARTGFGRNQDIRGILAELEELHRRVISSVGEESQP</sequence>
<dbReference type="GO" id="GO:0005524">
    <property type="term" value="F:ATP binding"/>
    <property type="evidence" value="ECO:0007669"/>
    <property type="project" value="InterPro"/>
</dbReference>
<organism evidence="3 4">
    <name type="scientific">Pseudallescheria apiosperma</name>
    <name type="common">Scedosporium apiospermum</name>
    <dbReference type="NCBI Taxonomy" id="563466"/>
    <lineage>
        <taxon>Eukaryota</taxon>
        <taxon>Fungi</taxon>
        <taxon>Dikarya</taxon>
        <taxon>Ascomycota</taxon>
        <taxon>Pezizomycotina</taxon>
        <taxon>Sordariomycetes</taxon>
        <taxon>Hypocreomycetidae</taxon>
        <taxon>Microascales</taxon>
        <taxon>Microascaceae</taxon>
        <taxon>Scedosporium</taxon>
    </lineage>
</organism>
<gene>
    <name evidence="3" type="ORF">SAPIO_CDS1140</name>
</gene>
<feature type="domain" description="AAA+ ATPase" evidence="2">
    <location>
        <begin position="598"/>
        <end position="723"/>
    </location>
</feature>
<dbReference type="GO" id="GO:0016887">
    <property type="term" value="F:ATP hydrolysis activity"/>
    <property type="evidence" value="ECO:0007669"/>
    <property type="project" value="InterPro"/>
</dbReference>
<dbReference type="InterPro" id="IPR027417">
    <property type="entry name" value="P-loop_NTPase"/>
</dbReference>
<dbReference type="RefSeq" id="XP_016646044.1">
    <property type="nucleotide sequence ID" value="XM_016784489.1"/>
</dbReference>
<evidence type="ECO:0000259" key="2">
    <source>
        <dbReference type="SMART" id="SM00382"/>
    </source>
</evidence>
<dbReference type="OrthoDB" id="10042665at2759"/>
<dbReference type="VEuPathDB" id="FungiDB:SAPIO_CDS1140"/>
<feature type="compositionally biased region" description="Basic and acidic residues" evidence="1">
    <location>
        <begin position="63"/>
        <end position="73"/>
    </location>
</feature>
<dbReference type="Gene3D" id="3.40.50.300">
    <property type="entry name" value="P-loop containing nucleotide triphosphate hydrolases"/>
    <property type="match status" value="1"/>
</dbReference>
<dbReference type="PANTHER" id="PTHR46411:SF2">
    <property type="entry name" value="AAA+ ATPASE DOMAIN-CONTAINING PROTEIN"/>
    <property type="match status" value="1"/>
</dbReference>
<keyword evidence="4" id="KW-1185">Reference proteome</keyword>
<dbReference type="InterPro" id="IPR003959">
    <property type="entry name" value="ATPase_AAA_core"/>
</dbReference>
<dbReference type="GeneID" id="27720212"/>
<feature type="region of interest" description="Disordered" evidence="1">
    <location>
        <begin position="566"/>
        <end position="586"/>
    </location>
</feature>
<evidence type="ECO:0000313" key="4">
    <source>
        <dbReference type="Proteomes" id="UP000028545"/>
    </source>
</evidence>
<dbReference type="OMA" id="FLRHDLQ"/>
<dbReference type="KEGG" id="sapo:SAPIO_CDS1140"/>
<name>A0A084GFY3_PSEDA</name>
<protein>
    <recommendedName>
        <fullName evidence="2">AAA+ ATPase domain-containing protein</fullName>
    </recommendedName>
</protein>
<dbReference type="AlphaFoldDB" id="A0A084GFY3"/>
<feature type="region of interest" description="Disordered" evidence="1">
    <location>
        <begin position="39"/>
        <end position="96"/>
    </location>
</feature>